<feature type="active site" evidence="7">
    <location>
        <position position="205"/>
    </location>
</feature>
<dbReference type="Pfam" id="PF00698">
    <property type="entry name" value="Acyl_transf_1"/>
    <property type="match status" value="1"/>
</dbReference>
<organism evidence="9">
    <name type="scientific">Desulfatirhabdium butyrativorans</name>
    <dbReference type="NCBI Taxonomy" id="340467"/>
    <lineage>
        <taxon>Bacteria</taxon>
        <taxon>Pseudomonadati</taxon>
        <taxon>Thermodesulfobacteriota</taxon>
        <taxon>Desulfobacteria</taxon>
        <taxon>Desulfobacterales</taxon>
        <taxon>Desulfatirhabdiaceae</taxon>
        <taxon>Desulfatirhabdium</taxon>
    </lineage>
</organism>
<evidence type="ECO:0000256" key="6">
    <source>
        <dbReference type="PIRNR" id="PIRNR000446"/>
    </source>
</evidence>
<dbReference type="InterPro" id="IPR001227">
    <property type="entry name" value="Ac_transferase_dom_sf"/>
</dbReference>
<dbReference type="GO" id="GO:0004314">
    <property type="term" value="F:[acyl-carrier-protein] S-malonyltransferase activity"/>
    <property type="evidence" value="ECO:0007669"/>
    <property type="project" value="UniProtKB-EC"/>
</dbReference>
<comment type="catalytic activity">
    <reaction evidence="5 6">
        <text>holo-[ACP] + malonyl-CoA = malonyl-[ACP] + CoA</text>
        <dbReference type="Rhea" id="RHEA:41792"/>
        <dbReference type="Rhea" id="RHEA-COMP:9623"/>
        <dbReference type="Rhea" id="RHEA-COMP:9685"/>
        <dbReference type="ChEBI" id="CHEBI:57287"/>
        <dbReference type="ChEBI" id="CHEBI:57384"/>
        <dbReference type="ChEBI" id="CHEBI:64479"/>
        <dbReference type="ChEBI" id="CHEBI:78449"/>
        <dbReference type="EC" id="2.3.1.39"/>
    </reaction>
</comment>
<dbReference type="PANTHER" id="PTHR42681:SF1">
    <property type="entry name" value="MALONYL-COA-ACYL CARRIER PROTEIN TRANSACYLASE, MITOCHONDRIAL"/>
    <property type="match status" value="1"/>
</dbReference>
<evidence type="ECO:0000256" key="3">
    <source>
        <dbReference type="ARBA" id="ARBA00022679"/>
    </source>
</evidence>
<dbReference type="SUPFAM" id="SSF52151">
    <property type="entry name" value="FabD/lysophospholipase-like"/>
    <property type="match status" value="1"/>
</dbReference>
<gene>
    <name evidence="9" type="primary">fabD</name>
    <name evidence="9" type="ORF">ENS29_09705</name>
</gene>
<dbReference type="Gene3D" id="3.40.366.10">
    <property type="entry name" value="Malonyl-Coenzyme A Acyl Carrier Protein, domain 2"/>
    <property type="match status" value="1"/>
</dbReference>
<reference evidence="9" key="1">
    <citation type="journal article" date="2020" name="mSystems">
        <title>Genome- and Community-Level Interaction Insights into Carbon Utilization and Element Cycling Functions of Hydrothermarchaeota in Hydrothermal Sediment.</title>
        <authorList>
            <person name="Zhou Z."/>
            <person name="Liu Y."/>
            <person name="Xu W."/>
            <person name="Pan J."/>
            <person name="Luo Z.H."/>
            <person name="Li M."/>
        </authorList>
    </citation>
    <scope>NUCLEOTIDE SEQUENCE [LARGE SCALE GENOMIC DNA]</scope>
    <source>
        <strain evidence="9">SpSt-477</strain>
    </source>
</reference>
<evidence type="ECO:0000256" key="7">
    <source>
        <dbReference type="PIRSR" id="PIRSR000446-1"/>
    </source>
</evidence>
<comment type="similarity">
    <text evidence="6">Belongs to the fabD family.</text>
</comment>
<comment type="caution">
    <text evidence="9">The sequence shown here is derived from an EMBL/GenBank/DDBJ whole genome shotgun (WGS) entry which is preliminary data.</text>
</comment>
<dbReference type="InterPro" id="IPR024925">
    <property type="entry name" value="Malonyl_CoA-ACP_transAc"/>
</dbReference>
<dbReference type="InterPro" id="IPR014043">
    <property type="entry name" value="Acyl_transferase_dom"/>
</dbReference>
<dbReference type="InterPro" id="IPR016035">
    <property type="entry name" value="Acyl_Trfase/lysoPLipase"/>
</dbReference>
<dbReference type="InterPro" id="IPR016036">
    <property type="entry name" value="Malonyl_transacylase_ACP-bd"/>
</dbReference>
<evidence type="ECO:0000256" key="1">
    <source>
        <dbReference type="ARBA" id="ARBA00013258"/>
    </source>
</evidence>
<dbReference type="SUPFAM" id="SSF55048">
    <property type="entry name" value="Probable ACP-binding domain of malonyl-CoA ACP transacylase"/>
    <property type="match status" value="1"/>
</dbReference>
<keyword evidence="4 6" id="KW-0012">Acyltransferase</keyword>
<feature type="active site" evidence="7">
    <location>
        <position position="96"/>
    </location>
</feature>
<dbReference type="InterPro" id="IPR004410">
    <property type="entry name" value="Malonyl_CoA-ACP_transAc_FabD"/>
</dbReference>
<dbReference type="GO" id="GO:0005829">
    <property type="term" value="C:cytosol"/>
    <property type="evidence" value="ECO:0007669"/>
    <property type="project" value="TreeGrafter"/>
</dbReference>
<evidence type="ECO:0000313" key="9">
    <source>
        <dbReference type="EMBL" id="HGU33117.1"/>
    </source>
</evidence>
<accession>A0A7C4RSM3</accession>
<proteinExistence type="inferred from homology"/>
<sequence>MEDITPKRIAFLFPGQGSQVVGMGKDVYDESSSVREIFDMVDEITRCSISRLCFEGPMERLTETVHLQPAVTAVNLAFLSLLAENGIRPFVSAGHSLGEYAALCAAGVLGREDTVRLVFERGKLMHRESLRNPGAMAAVIGLSLAEVESLTASVRQQGGIVSVANYNTEFQIVVTGTPEAVAAVNKLAQEQGARAVALKVSGAWHSELIRGAEAEFSEIIDAVDFRKPESSIVLNVTGTMEDDAAAIRKIMKQQLCSPVRWYPSMQTMLAQKPDVLIEVGPGRVLANMVKQMLPKDASVQILTTGSLKKLDEVFRLV</sequence>
<feature type="domain" description="Malonyl-CoA:ACP transacylase (MAT)" evidence="8">
    <location>
        <begin position="12"/>
        <end position="310"/>
    </location>
</feature>
<protein>
    <recommendedName>
        <fullName evidence="2 6">Malonyl CoA-acyl carrier protein transacylase</fullName>
        <ecNumber evidence="1 6">2.3.1.39</ecNumber>
    </recommendedName>
</protein>
<dbReference type="Gene3D" id="3.30.70.250">
    <property type="entry name" value="Malonyl-CoA ACP transacylase, ACP-binding"/>
    <property type="match status" value="1"/>
</dbReference>
<dbReference type="PANTHER" id="PTHR42681">
    <property type="entry name" value="MALONYL-COA-ACYL CARRIER PROTEIN TRANSACYLASE, MITOCHONDRIAL"/>
    <property type="match status" value="1"/>
</dbReference>
<name>A0A7C4RSM3_9BACT</name>
<evidence type="ECO:0000256" key="5">
    <source>
        <dbReference type="ARBA" id="ARBA00048462"/>
    </source>
</evidence>
<dbReference type="EC" id="2.3.1.39" evidence="1 6"/>
<dbReference type="AlphaFoldDB" id="A0A7C4RSM3"/>
<dbReference type="EMBL" id="DSUH01000227">
    <property type="protein sequence ID" value="HGU33117.1"/>
    <property type="molecule type" value="Genomic_DNA"/>
</dbReference>
<dbReference type="SMART" id="SM00827">
    <property type="entry name" value="PKS_AT"/>
    <property type="match status" value="1"/>
</dbReference>
<dbReference type="InterPro" id="IPR050858">
    <property type="entry name" value="Mal-CoA-ACP_Trans/PKS_FabD"/>
</dbReference>
<evidence type="ECO:0000256" key="4">
    <source>
        <dbReference type="ARBA" id="ARBA00023315"/>
    </source>
</evidence>
<dbReference type="PIRSF" id="PIRSF000446">
    <property type="entry name" value="Mct"/>
    <property type="match status" value="1"/>
</dbReference>
<evidence type="ECO:0000256" key="2">
    <source>
        <dbReference type="ARBA" id="ARBA00018953"/>
    </source>
</evidence>
<dbReference type="NCBIfam" id="TIGR00128">
    <property type="entry name" value="fabD"/>
    <property type="match status" value="1"/>
</dbReference>
<evidence type="ECO:0000259" key="8">
    <source>
        <dbReference type="SMART" id="SM00827"/>
    </source>
</evidence>
<keyword evidence="3 6" id="KW-0808">Transferase</keyword>
<dbReference type="GO" id="GO:0006633">
    <property type="term" value="P:fatty acid biosynthetic process"/>
    <property type="evidence" value="ECO:0007669"/>
    <property type="project" value="TreeGrafter"/>
</dbReference>